<protein>
    <submittedName>
        <fullName evidence="12">Phosphomannomutase</fullName>
    </submittedName>
</protein>
<dbReference type="PANTHER" id="PTHR43771:SF1">
    <property type="entry name" value="PHOSPHOMANNOMUTASE"/>
    <property type="match status" value="1"/>
</dbReference>
<dbReference type="InterPro" id="IPR005843">
    <property type="entry name" value="A-D-PHexomutase_C"/>
</dbReference>
<comment type="cofactor">
    <cofactor evidence="1">
        <name>Mg(2+)</name>
        <dbReference type="ChEBI" id="CHEBI:18420"/>
    </cofactor>
</comment>
<feature type="domain" description="Alpha-D-phosphohexomutase alpha/beta/alpha" evidence="11">
    <location>
        <begin position="269"/>
        <end position="369"/>
    </location>
</feature>
<dbReference type="AlphaFoldDB" id="A0A0G0HC77"/>
<keyword evidence="4 7" id="KW-0479">Metal-binding</keyword>
<evidence type="ECO:0000259" key="8">
    <source>
        <dbReference type="Pfam" id="PF00408"/>
    </source>
</evidence>
<dbReference type="Proteomes" id="UP000034333">
    <property type="component" value="Unassembled WGS sequence"/>
</dbReference>
<dbReference type="GO" id="GO:0000287">
    <property type="term" value="F:magnesium ion binding"/>
    <property type="evidence" value="ECO:0007669"/>
    <property type="project" value="InterPro"/>
</dbReference>
<dbReference type="Pfam" id="PF00408">
    <property type="entry name" value="PGM_PMM_IV"/>
    <property type="match status" value="1"/>
</dbReference>
<reference evidence="12 13" key="1">
    <citation type="journal article" date="2015" name="Nature">
        <title>rRNA introns, odd ribosomes, and small enigmatic genomes across a large radiation of phyla.</title>
        <authorList>
            <person name="Brown C.T."/>
            <person name="Hug L.A."/>
            <person name="Thomas B.C."/>
            <person name="Sharon I."/>
            <person name="Castelle C.J."/>
            <person name="Singh A."/>
            <person name="Wilkins M.J."/>
            <person name="Williams K.H."/>
            <person name="Banfield J.F."/>
        </authorList>
    </citation>
    <scope>NUCLEOTIDE SEQUENCE [LARGE SCALE GENOMIC DNA]</scope>
</reference>
<dbReference type="Gene3D" id="3.40.120.10">
    <property type="entry name" value="Alpha-D-Glucose-1,6-Bisphosphate, subunit A, domain 3"/>
    <property type="match status" value="3"/>
</dbReference>
<keyword evidence="3" id="KW-0597">Phosphoprotein</keyword>
<dbReference type="PROSITE" id="PS00710">
    <property type="entry name" value="PGM_PMM"/>
    <property type="match status" value="1"/>
</dbReference>
<keyword evidence="5 7" id="KW-0460">Magnesium</keyword>
<dbReference type="InterPro" id="IPR005845">
    <property type="entry name" value="A-D-PHexomutase_a/b/a-II"/>
</dbReference>
<dbReference type="Pfam" id="PF02880">
    <property type="entry name" value="PGM_PMM_III"/>
    <property type="match status" value="1"/>
</dbReference>
<dbReference type="CDD" id="cd03089">
    <property type="entry name" value="PMM_PGM"/>
    <property type="match status" value="1"/>
</dbReference>
<comment type="similarity">
    <text evidence="2 7">Belongs to the phosphohexose mutase family.</text>
</comment>
<organism evidence="12 13">
    <name type="scientific">Candidatus Magasanikbacteria bacterium GW2011_GWA2_37_8</name>
    <dbReference type="NCBI Taxonomy" id="1619036"/>
    <lineage>
        <taxon>Bacteria</taxon>
        <taxon>Candidatus Magasanikiibacteriota</taxon>
    </lineage>
</organism>
<evidence type="ECO:0000313" key="12">
    <source>
        <dbReference type="EMBL" id="KKQ40798.1"/>
    </source>
</evidence>
<feature type="domain" description="Alpha-D-phosphohexomutase C-terminal" evidence="8">
    <location>
        <begin position="379"/>
        <end position="443"/>
    </location>
</feature>
<dbReference type="InterPro" id="IPR016066">
    <property type="entry name" value="A-D-PHexomutase_CS"/>
</dbReference>
<dbReference type="InterPro" id="IPR016055">
    <property type="entry name" value="A-D-PHexomutase_a/b/a-I/II/III"/>
</dbReference>
<evidence type="ECO:0000259" key="10">
    <source>
        <dbReference type="Pfam" id="PF02879"/>
    </source>
</evidence>
<dbReference type="EMBL" id="LBTN01000012">
    <property type="protein sequence ID" value="KKQ40798.1"/>
    <property type="molecule type" value="Genomic_DNA"/>
</dbReference>
<evidence type="ECO:0000256" key="5">
    <source>
        <dbReference type="ARBA" id="ARBA00022842"/>
    </source>
</evidence>
<evidence type="ECO:0000256" key="7">
    <source>
        <dbReference type="RuleBase" id="RU004326"/>
    </source>
</evidence>
<dbReference type="SUPFAM" id="SSF55957">
    <property type="entry name" value="Phosphoglucomutase, C-terminal domain"/>
    <property type="match status" value="1"/>
</dbReference>
<dbReference type="InterPro" id="IPR005841">
    <property type="entry name" value="Alpha-D-phosphohexomutase_SF"/>
</dbReference>
<evidence type="ECO:0000256" key="6">
    <source>
        <dbReference type="ARBA" id="ARBA00023235"/>
    </source>
</evidence>
<evidence type="ECO:0000256" key="2">
    <source>
        <dbReference type="ARBA" id="ARBA00010231"/>
    </source>
</evidence>
<accession>A0A0G0HC77</accession>
<dbReference type="Pfam" id="PF02879">
    <property type="entry name" value="PGM_PMM_II"/>
    <property type="match status" value="1"/>
</dbReference>
<dbReference type="PANTHER" id="PTHR43771">
    <property type="entry name" value="PHOSPHOMANNOMUTASE"/>
    <property type="match status" value="1"/>
</dbReference>
<dbReference type="GO" id="GO:0016868">
    <property type="term" value="F:intramolecular phosphotransferase activity"/>
    <property type="evidence" value="ECO:0007669"/>
    <property type="project" value="InterPro"/>
</dbReference>
<evidence type="ECO:0000256" key="1">
    <source>
        <dbReference type="ARBA" id="ARBA00001946"/>
    </source>
</evidence>
<gene>
    <name evidence="12" type="ORF">US58_C0012G0007</name>
</gene>
<dbReference type="InterPro" id="IPR036900">
    <property type="entry name" value="A-D-PHexomutase_C_sf"/>
</dbReference>
<dbReference type="PATRIC" id="fig|1619036.3.peg.330"/>
<proteinExistence type="inferred from homology"/>
<dbReference type="Pfam" id="PF02878">
    <property type="entry name" value="PGM_PMM_I"/>
    <property type="match status" value="1"/>
</dbReference>
<evidence type="ECO:0000256" key="3">
    <source>
        <dbReference type="ARBA" id="ARBA00022553"/>
    </source>
</evidence>
<evidence type="ECO:0000259" key="9">
    <source>
        <dbReference type="Pfam" id="PF02878"/>
    </source>
</evidence>
<evidence type="ECO:0000259" key="11">
    <source>
        <dbReference type="Pfam" id="PF02880"/>
    </source>
</evidence>
<evidence type="ECO:0000313" key="13">
    <source>
        <dbReference type="Proteomes" id="UP000034333"/>
    </source>
</evidence>
<feature type="domain" description="Alpha-D-phosphohexomutase alpha/beta/alpha" evidence="10">
    <location>
        <begin position="168"/>
        <end position="259"/>
    </location>
</feature>
<evidence type="ECO:0000256" key="4">
    <source>
        <dbReference type="ARBA" id="ARBA00022723"/>
    </source>
</evidence>
<dbReference type="PRINTS" id="PR00509">
    <property type="entry name" value="PGMPMM"/>
</dbReference>
<name>A0A0G0HC77_9BACT</name>
<comment type="caution">
    <text evidence="12">The sequence shown here is derived from an EMBL/GenBank/DDBJ whole genome shotgun (WGS) entry which is preliminary data.</text>
</comment>
<feature type="domain" description="Alpha-D-phosphohexomutase alpha/beta/alpha" evidence="9">
    <location>
        <begin position="5"/>
        <end position="141"/>
    </location>
</feature>
<dbReference type="STRING" id="1619036.US58_C0012G0007"/>
<dbReference type="GO" id="GO:0005975">
    <property type="term" value="P:carbohydrate metabolic process"/>
    <property type="evidence" value="ECO:0007669"/>
    <property type="project" value="InterPro"/>
</dbReference>
<dbReference type="InterPro" id="IPR005846">
    <property type="entry name" value="A-D-PHexomutase_a/b/a-III"/>
</dbReference>
<sequence length="453" mass="51096">MFPENIFKAYDIRGIYPDELNEDLAYKIGRAYIILRQTELGRKNMKIAIGHDMRLSSPSLFAELKRGLKEQGADVVDIGLVSTPTYYFAVSFYNYDGGLLISASHNPKEYNGIKIVREKAKPLGNGTGMEELKEIVKKGEFLESDYLGTEETNENVLEDETVLCEKYSDLIKIKPMKIVIDTANSMGIVYLERLFKDLPQLTIIKMNDKLDGTFPAHQADPLQEKNIKDLEERVITEKADLGIATDGDGDRIFFVDNLGKRIRPEIMRGILAQTFLKDNPGATICYDIRPGKITEDMILEAGGKPSVTKVGHSLIKRQMIETGAVFGGESSGHFFVQFPHGTYEAPMIATLRFLQVISESNLSSADYVKPLDKYFHSGEINFTVSDKERVLEALKIKYADAKINSLDGLTFTYPDFWFNVRASNTEPLLRLNLESTSKELMEEKLIEIKNIIL</sequence>
<dbReference type="InterPro" id="IPR005844">
    <property type="entry name" value="A-D-PHexomutase_a/b/a-I"/>
</dbReference>
<dbReference type="Gene3D" id="3.30.310.50">
    <property type="entry name" value="Alpha-D-phosphohexomutase, C-terminal domain"/>
    <property type="match status" value="1"/>
</dbReference>
<dbReference type="SUPFAM" id="SSF53738">
    <property type="entry name" value="Phosphoglucomutase, first 3 domains"/>
    <property type="match status" value="3"/>
</dbReference>
<keyword evidence="6" id="KW-0413">Isomerase</keyword>